<dbReference type="Proteomes" id="UP000257323">
    <property type="component" value="Unassembled WGS sequence"/>
</dbReference>
<evidence type="ECO:0000313" key="5">
    <source>
        <dbReference type="Proteomes" id="UP000257323"/>
    </source>
</evidence>
<dbReference type="GO" id="GO:0005737">
    <property type="term" value="C:cytoplasm"/>
    <property type="evidence" value="ECO:0007669"/>
    <property type="project" value="TreeGrafter"/>
</dbReference>
<evidence type="ECO:0000259" key="3">
    <source>
        <dbReference type="Pfam" id="PF01555"/>
    </source>
</evidence>
<dbReference type="PRINTS" id="PR00508">
    <property type="entry name" value="S21N4MTFRASE"/>
</dbReference>
<organism evidence="4 5">
    <name type="scientific">Candidatus Saccharicenans subterraneus</name>
    <dbReference type="NCBI Taxonomy" id="2508984"/>
    <lineage>
        <taxon>Bacteria</taxon>
        <taxon>Candidatus Aminicenantota</taxon>
        <taxon>Candidatus Aminicenantia</taxon>
        <taxon>Candidatus Aminicenantales</taxon>
        <taxon>Candidatus Saccharicenantaceae</taxon>
        <taxon>Candidatus Saccharicenans</taxon>
    </lineage>
</organism>
<reference evidence="4 5" key="1">
    <citation type="submission" date="2018-08" db="EMBL/GenBank/DDBJ databases">
        <title>Genome analysis of the thermophilic bacterium of the candidate phylum Aminicenantes from deep subsurface aquifer revealed its physiology and ecological role.</title>
        <authorList>
            <person name="Kadnikov V.V."/>
            <person name="Mardanov A.V."/>
            <person name="Beletsky A.V."/>
            <person name="Karnachuk O.V."/>
            <person name="Ravin N.V."/>
        </authorList>
    </citation>
    <scope>NUCLEOTIDE SEQUENCE [LARGE SCALE GENOMIC DNA]</scope>
    <source>
        <strain evidence="4">BY38</strain>
    </source>
</reference>
<dbReference type="AlphaFoldDB" id="A0A3E2BJT7"/>
<dbReference type="CDD" id="cd02440">
    <property type="entry name" value="AdoMet_MTases"/>
    <property type="match status" value="1"/>
</dbReference>
<feature type="domain" description="DNA methylase N-4/N-6" evidence="3">
    <location>
        <begin position="193"/>
        <end position="354"/>
    </location>
</feature>
<dbReference type="InterPro" id="IPR001091">
    <property type="entry name" value="RM_Methyltransferase"/>
</dbReference>
<dbReference type="SUPFAM" id="SSF53335">
    <property type="entry name" value="S-adenosyl-L-methionine-dependent methyltransferases"/>
    <property type="match status" value="2"/>
</dbReference>
<protein>
    <submittedName>
        <fullName evidence="4">Sensor protein fixL</fullName>
    </submittedName>
</protein>
<dbReference type="InterPro" id="IPR002941">
    <property type="entry name" value="DNA_methylase_N4/N6"/>
</dbReference>
<dbReference type="Pfam" id="PF01555">
    <property type="entry name" value="N6_N4_Mtase"/>
    <property type="match status" value="2"/>
</dbReference>
<dbReference type="GO" id="GO:0003677">
    <property type="term" value="F:DNA binding"/>
    <property type="evidence" value="ECO:0007669"/>
    <property type="project" value="InterPro"/>
</dbReference>
<evidence type="ECO:0000256" key="1">
    <source>
        <dbReference type="ARBA" id="ARBA00022603"/>
    </source>
</evidence>
<dbReference type="GO" id="GO:0032259">
    <property type="term" value="P:methylation"/>
    <property type="evidence" value="ECO:0007669"/>
    <property type="project" value="UniProtKB-KW"/>
</dbReference>
<dbReference type="PANTHER" id="PTHR13370">
    <property type="entry name" value="RNA METHYLASE-RELATED"/>
    <property type="match status" value="1"/>
</dbReference>
<sequence length="519" mass="60009">MKPNNNGIKYSEELKKSILEEKARGVPDIEIGKKFGVTYKFIEKVITQQKGVNVSNLNKNKRIKYLSPPNFKLENTSVWSFKQRGNWATHSGEYRGNYSPYIPRNIILRYSRPGDMVLDIFCGAGTTAIEAKLLGRRCIASDINEKAIELARENLDFQINPLVFPDDSVKTYYEPELYVHDARDLSWLADESIDLICTHPPYANIIQYTDNKAADLSFLDTEEFLTEMNKVASECFRVLKTGKKLALLIGDMRRKKHVIPLGFMLINVFLQVGFTLRELIIKRQHNCKTTGFWYEKSIKNNFLLLAHEYLPVFEKPLTLNKHKKVSEKDTSLVRKKVPLIIKKHSPSLETTTVWIYPEGQRDKYLAHNLIQRYARDGKHLKIAISPRNCGYGTKDFAPGRDRYTLIWIDTPEVDDNLSFRIETYLEMIRIVVEQSINSVEQGGYIAIGSKDLRCDDKLIPCAKLIVDELKNERIWLKEIIVVSEENDTELNKDRGCVDKDKEEELKISHSYILVYEKKS</sequence>
<name>A0A3E2BJT7_9BACT</name>
<feature type="domain" description="DNA methylase N-4/N-6" evidence="3">
    <location>
        <begin position="63"/>
        <end position="152"/>
    </location>
</feature>
<dbReference type="PANTHER" id="PTHR13370:SF3">
    <property type="entry name" value="TRNA (GUANINE(10)-N2)-METHYLTRANSFERASE HOMOLOG"/>
    <property type="match status" value="1"/>
</dbReference>
<evidence type="ECO:0000256" key="2">
    <source>
        <dbReference type="ARBA" id="ARBA00022679"/>
    </source>
</evidence>
<keyword evidence="1" id="KW-0489">Methyltransferase</keyword>
<accession>A0A3E2BJT7</accession>
<keyword evidence="2" id="KW-0808">Transferase</keyword>
<dbReference type="InterPro" id="IPR029063">
    <property type="entry name" value="SAM-dependent_MTases_sf"/>
</dbReference>
<comment type="caution">
    <text evidence="4">The sequence shown here is derived from an EMBL/GenBank/DDBJ whole genome shotgun (WGS) entry which is preliminary data.</text>
</comment>
<dbReference type="EMBL" id="QUAH01000015">
    <property type="protein sequence ID" value="RFT14954.1"/>
    <property type="molecule type" value="Genomic_DNA"/>
</dbReference>
<dbReference type="Gene3D" id="3.40.50.150">
    <property type="entry name" value="Vaccinia Virus protein VP39"/>
    <property type="match status" value="2"/>
</dbReference>
<evidence type="ECO:0000313" key="4">
    <source>
        <dbReference type="EMBL" id="RFT14954.1"/>
    </source>
</evidence>
<proteinExistence type="predicted"/>
<gene>
    <name evidence="4" type="ORF">OP8BY_1154</name>
</gene>
<dbReference type="GO" id="GO:0008170">
    <property type="term" value="F:N-methyltransferase activity"/>
    <property type="evidence" value="ECO:0007669"/>
    <property type="project" value="InterPro"/>
</dbReference>